<dbReference type="OrthoDB" id="9835115at2"/>
<keyword evidence="4" id="KW-1185">Reference proteome</keyword>
<evidence type="ECO:0000256" key="1">
    <source>
        <dbReference type="SAM" id="SignalP"/>
    </source>
</evidence>
<dbReference type="Proteomes" id="UP000004816">
    <property type="component" value="Unassembled WGS sequence"/>
</dbReference>
<protein>
    <recommendedName>
        <fullName evidence="2">PknH-like extracellular domain-containing protein</fullName>
    </recommendedName>
</protein>
<dbReference type="RefSeq" id="WP_007467542.1">
    <property type="nucleotide sequence ID" value="NZ_KI391954.1"/>
</dbReference>
<evidence type="ECO:0000313" key="3">
    <source>
        <dbReference type="EMBL" id="EFV14618.1"/>
    </source>
</evidence>
<dbReference type="EMBL" id="ACZI02000003">
    <property type="protein sequence ID" value="EFV14618.1"/>
    <property type="molecule type" value="Genomic_DNA"/>
</dbReference>
<dbReference type="HOGENOM" id="CLU_1224048_0_0_11"/>
<sequence length="225" mass="23927">MTRARIAAFAILALATVSACDRTGAGLGASTARADPTTTQISPGVFPPEKVDTLLLSLDEVNRTVAPGRATKFFNQAPIEDKPFSQAQPPTTSCGKALAIGTVYSVGENWSSFRSSEYDATQNVYIRLIVAVYPSEQLAEEAFSRIGTGVRSCATNDEFSLDAVVGNYAQWHSNIPASETHSLPLGLHNNVTRVRNVLIQIESSDPESGAKQASGLIAQVANKIT</sequence>
<accession>E5XM12</accession>
<proteinExistence type="predicted"/>
<dbReference type="Gene3D" id="3.40.1000.70">
    <property type="entry name" value="PknH-like extracellular domain"/>
    <property type="match status" value="1"/>
</dbReference>
<dbReference type="Pfam" id="PF14032">
    <property type="entry name" value="PknH_C"/>
    <property type="match status" value="1"/>
</dbReference>
<organism evidence="3 4">
    <name type="scientific">Segniliparus rugosus (strain ATCC BAA-974 / DSM 45345 / CCUG 50838 / CIP 108380 / JCM 13579 / CDC 945)</name>
    <dbReference type="NCBI Taxonomy" id="679197"/>
    <lineage>
        <taxon>Bacteria</taxon>
        <taxon>Bacillati</taxon>
        <taxon>Actinomycetota</taxon>
        <taxon>Actinomycetes</taxon>
        <taxon>Mycobacteriales</taxon>
        <taxon>Segniliparaceae</taxon>
        <taxon>Segniliparus</taxon>
    </lineage>
</organism>
<evidence type="ECO:0000313" key="4">
    <source>
        <dbReference type="Proteomes" id="UP000004816"/>
    </source>
</evidence>
<reference evidence="3 4" key="1">
    <citation type="journal article" date="2011" name="Stand. Genomic Sci.">
        <title>High quality draft genome sequence of Segniliparus rugosus CDC 945(T)= (ATCC BAA-974(T)).</title>
        <authorList>
            <person name="Earl A.M."/>
            <person name="Desjardins C.A."/>
            <person name="Fitzgerald M.G."/>
            <person name="Arachchi H.M."/>
            <person name="Zeng Q."/>
            <person name="Mehta T."/>
            <person name="Griggs A."/>
            <person name="Birren B.W."/>
            <person name="Toney N.C."/>
            <person name="Carr J."/>
            <person name="Posey J."/>
            <person name="Butler W.R."/>
        </authorList>
    </citation>
    <scope>NUCLEOTIDE SEQUENCE [LARGE SCALE GENOMIC DNA]</scope>
    <source>
        <strain evidence="4">ATCC BAA-974 / DSM 45345 / CCUG 50838 / CIP 108380 / JCM 13579 / CDC 945</strain>
    </source>
</reference>
<feature type="chain" id="PRO_5039710912" description="PknH-like extracellular domain-containing protein" evidence="1">
    <location>
        <begin position="20"/>
        <end position="225"/>
    </location>
</feature>
<keyword evidence="1" id="KW-0732">Signal</keyword>
<name>E5XM12_SEGRC</name>
<evidence type="ECO:0000259" key="2">
    <source>
        <dbReference type="Pfam" id="PF14032"/>
    </source>
</evidence>
<dbReference type="PROSITE" id="PS51257">
    <property type="entry name" value="PROKAR_LIPOPROTEIN"/>
    <property type="match status" value="1"/>
</dbReference>
<gene>
    <name evidence="3" type="ORF">HMPREF9336_00531</name>
</gene>
<feature type="domain" description="PknH-like extracellular" evidence="2">
    <location>
        <begin position="47"/>
        <end position="223"/>
    </location>
</feature>
<comment type="caution">
    <text evidence="3">The sequence shown here is derived from an EMBL/GenBank/DDBJ whole genome shotgun (WGS) entry which is preliminary data.</text>
</comment>
<dbReference type="AlphaFoldDB" id="E5XM12"/>
<dbReference type="InterPro" id="IPR038232">
    <property type="entry name" value="PknH-like_Extracell_sf"/>
</dbReference>
<feature type="signal peptide" evidence="1">
    <location>
        <begin position="1"/>
        <end position="19"/>
    </location>
</feature>
<dbReference type="InterPro" id="IPR026954">
    <property type="entry name" value="PknH-like_Extracell"/>
</dbReference>